<dbReference type="EMBL" id="CAEY01000244">
    <property type="status" value="NOT_ANNOTATED_CDS"/>
    <property type="molecule type" value="Genomic_DNA"/>
</dbReference>
<dbReference type="InterPro" id="IPR009069">
    <property type="entry name" value="Cys_alpha_HP_mot_SF"/>
</dbReference>
<dbReference type="SUPFAM" id="SSF47072">
    <property type="entry name" value="Cysteine alpha-hairpin motif"/>
    <property type="match status" value="1"/>
</dbReference>
<dbReference type="Proteomes" id="UP000015104">
    <property type="component" value="Unassembled WGS sequence"/>
</dbReference>
<protein>
    <submittedName>
        <fullName evidence="2">Uncharacterized protein</fullName>
    </submittedName>
</protein>
<proteinExistence type="predicted"/>
<reference evidence="2" key="2">
    <citation type="submission" date="2015-06" db="UniProtKB">
        <authorList>
            <consortium name="EnsemblMetazoa"/>
        </authorList>
    </citation>
    <scope>IDENTIFICATION</scope>
</reference>
<dbReference type="EnsemblMetazoa" id="tetur15g01550.1">
    <property type="protein sequence ID" value="tetur15g01550.1"/>
    <property type="gene ID" value="tetur15g01550"/>
</dbReference>
<evidence type="ECO:0000313" key="2">
    <source>
        <dbReference type="EnsemblMetazoa" id="tetur15g01550.1"/>
    </source>
</evidence>
<organism evidence="2 3">
    <name type="scientific">Tetranychus urticae</name>
    <name type="common">Two-spotted spider mite</name>
    <dbReference type="NCBI Taxonomy" id="32264"/>
    <lineage>
        <taxon>Eukaryota</taxon>
        <taxon>Metazoa</taxon>
        <taxon>Ecdysozoa</taxon>
        <taxon>Arthropoda</taxon>
        <taxon>Chelicerata</taxon>
        <taxon>Arachnida</taxon>
        <taxon>Acari</taxon>
        <taxon>Acariformes</taxon>
        <taxon>Trombidiformes</taxon>
        <taxon>Prostigmata</taxon>
        <taxon>Eleutherengona</taxon>
        <taxon>Raphignathae</taxon>
        <taxon>Tetranychoidea</taxon>
        <taxon>Tetranychidae</taxon>
        <taxon>Tetranychus</taxon>
    </lineage>
</organism>
<feature type="region of interest" description="Disordered" evidence="1">
    <location>
        <begin position="1"/>
        <end position="21"/>
    </location>
</feature>
<name>T1KMG6_TETUR</name>
<evidence type="ECO:0000256" key="1">
    <source>
        <dbReference type="SAM" id="MobiDB-lite"/>
    </source>
</evidence>
<dbReference type="AlphaFoldDB" id="T1KMG6"/>
<sequence length="97" mass="11534">MSKEGDSDFKAFQERQKKKEELMKSDPCYKEEIEVKNCLSKEPNCDEVLTKLFDCRNFWGNVTRFYQKKYRSSLVLNIRNFEKAKEEYLASLSADKS</sequence>
<accession>T1KMG6</accession>
<dbReference type="HOGENOM" id="CLU_2349408_0_0_1"/>
<keyword evidence="3" id="KW-1185">Reference proteome</keyword>
<reference evidence="3" key="1">
    <citation type="submission" date="2011-08" db="EMBL/GenBank/DDBJ databases">
        <authorList>
            <person name="Rombauts S."/>
        </authorList>
    </citation>
    <scope>NUCLEOTIDE SEQUENCE</scope>
    <source>
        <strain evidence="3">London</strain>
    </source>
</reference>
<evidence type="ECO:0000313" key="3">
    <source>
        <dbReference type="Proteomes" id="UP000015104"/>
    </source>
</evidence>